<organism evidence="2 3">
    <name type="scientific">Ottowia flava</name>
    <dbReference type="NCBI Taxonomy" id="2675430"/>
    <lineage>
        <taxon>Bacteria</taxon>
        <taxon>Pseudomonadati</taxon>
        <taxon>Pseudomonadota</taxon>
        <taxon>Betaproteobacteria</taxon>
        <taxon>Burkholderiales</taxon>
        <taxon>Comamonadaceae</taxon>
        <taxon>Ottowia</taxon>
    </lineage>
</organism>
<keyword evidence="3" id="KW-1185">Reference proteome</keyword>
<sequence>MPRFANTRPSSPWLRLVAVVVLAHAAVLTALSSPPRTNAPSSTLYWSTRSVAQPPAQAHEAAAQAAAEPAVARPAALAQRATRARANPASTRRAATPHRLARPADGALAAPGRSVSAAPRPTTTQSVAAAAGTDAPVDEPATAAPAAGATELPRVQVAQAATLTYAVTGTARGQPVDTRSELRWQPAGGHYEAEWRTLADGPRPAHRWHSQGLVTSVGLMPERFAERTRAERAAHFDAAGGRVRFSANTPDAPWSPGGQDRLSAVLQLGALLAAAPERYPPGSRLSLQITGARDAAVREWTVQVDEVLTVDGQPVPCAVLMHQPERPYEPAVTLWLARPWHYLPARLRQTFAQADTVEHSLQNLALQP</sequence>
<evidence type="ECO:0000256" key="1">
    <source>
        <dbReference type="SAM" id="MobiDB-lite"/>
    </source>
</evidence>
<feature type="region of interest" description="Disordered" evidence="1">
    <location>
        <begin position="55"/>
        <end position="148"/>
    </location>
</feature>
<dbReference type="EMBL" id="JBHUEJ010000045">
    <property type="protein sequence ID" value="MFD1712568.1"/>
    <property type="molecule type" value="Genomic_DNA"/>
</dbReference>
<name>A0ABW4KZ05_9BURK</name>
<gene>
    <name evidence="2" type="ORF">ACFSF0_18380</name>
</gene>
<accession>A0ABW4KZ05</accession>
<protein>
    <submittedName>
        <fullName evidence="2">DUF3108 domain-containing protein</fullName>
    </submittedName>
</protein>
<comment type="caution">
    <text evidence="2">The sequence shown here is derived from an EMBL/GenBank/DDBJ whole genome shotgun (WGS) entry which is preliminary data.</text>
</comment>
<evidence type="ECO:0000313" key="3">
    <source>
        <dbReference type="Proteomes" id="UP001597304"/>
    </source>
</evidence>
<dbReference type="RefSeq" id="WP_147913551.1">
    <property type="nucleotide sequence ID" value="NZ_JBHUEJ010000045.1"/>
</dbReference>
<feature type="compositionally biased region" description="Low complexity" evidence="1">
    <location>
        <begin position="55"/>
        <end position="86"/>
    </location>
</feature>
<dbReference type="Proteomes" id="UP001597304">
    <property type="component" value="Unassembled WGS sequence"/>
</dbReference>
<feature type="compositionally biased region" description="Low complexity" evidence="1">
    <location>
        <begin position="133"/>
        <end position="148"/>
    </location>
</feature>
<reference evidence="3" key="1">
    <citation type="journal article" date="2019" name="Int. J. Syst. Evol. Microbiol.">
        <title>The Global Catalogue of Microorganisms (GCM) 10K type strain sequencing project: providing services to taxonomists for standard genome sequencing and annotation.</title>
        <authorList>
            <consortium name="The Broad Institute Genomics Platform"/>
            <consortium name="The Broad Institute Genome Sequencing Center for Infectious Disease"/>
            <person name="Wu L."/>
            <person name="Ma J."/>
        </authorList>
    </citation>
    <scope>NUCLEOTIDE SEQUENCE [LARGE SCALE GENOMIC DNA]</scope>
    <source>
        <strain evidence="3">LMG 29247</strain>
    </source>
</reference>
<proteinExistence type="predicted"/>
<evidence type="ECO:0000313" key="2">
    <source>
        <dbReference type="EMBL" id="MFD1712568.1"/>
    </source>
</evidence>